<proteinExistence type="predicted"/>
<keyword evidence="1" id="KW-0472">Membrane</keyword>
<reference evidence="2 3" key="1">
    <citation type="submission" date="2020-03" db="EMBL/GenBank/DDBJ databases">
        <title>Genomic Encyclopedia of Type Strains, Phase IV (KMG-IV): sequencing the most valuable type-strain genomes for metagenomic binning, comparative biology and taxonomic classification.</title>
        <authorList>
            <person name="Goeker M."/>
        </authorList>
    </citation>
    <scope>NUCLEOTIDE SEQUENCE [LARGE SCALE GENOMIC DNA]</scope>
    <source>
        <strain evidence="2 3">DSM 101599</strain>
    </source>
</reference>
<keyword evidence="1" id="KW-1133">Transmembrane helix</keyword>
<organism evidence="2 3">
    <name type="scientific">Wenyingzhuangia heitensis</name>
    <dbReference type="NCBI Taxonomy" id="1487859"/>
    <lineage>
        <taxon>Bacteria</taxon>
        <taxon>Pseudomonadati</taxon>
        <taxon>Bacteroidota</taxon>
        <taxon>Flavobacteriia</taxon>
        <taxon>Flavobacteriales</taxon>
        <taxon>Flavobacteriaceae</taxon>
        <taxon>Wenyingzhuangia</taxon>
    </lineage>
</organism>
<keyword evidence="3" id="KW-1185">Reference proteome</keyword>
<protein>
    <submittedName>
        <fullName evidence="2">Uncharacterized protein</fullName>
    </submittedName>
</protein>
<dbReference type="RefSeq" id="WP_167186569.1">
    <property type="nucleotide sequence ID" value="NZ_JAASQL010000001.1"/>
</dbReference>
<feature type="transmembrane region" description="Helical" evidence="1">
    <location>
        <begin position="103"/>
        <end position="120"/>
    </location>
</feature>
<dbReference type="Proteomes" id="UP000745859">
    <property type="component" value="Unassembled WGS sequence"/>
</dbReference>
<comment type="caution">
    <text evidence="2">The sequence shown here is derived from an EMBL/GenBank/DDBJ whole genome shotgun (WGS) entry which is preliminary data.</text>
</comment>
<name>A0ABX0U8P1_9FLAO</name>
<accession>A0ABX0U8P1</accession>
<evidence type="ECO:0000313" key="3">
    <source>
        <dbReference type="Proteomes" id="UP000745859"/>
    </source>
</evidence>
<evidence type="ECO:0000313" key="2">
    <source>
        <dbReference type="EMBL" id="NIJ45192.1"/>
    </source>
</evidence>
<keyword evidence="1" id="KW-0812">Transmembrane</keyword>
<evidence type="ECO:0000256" key="1">
    <source>
        <dbReference type="SAM" id="Phobius"/>
    </source>
</evidence>
<dbReference type="EMBL" id="JAASQL010000001">
    <property type="protein sequence ID" value="NIJ45192.1"/>
    <property type="molecule type" value="Genomic_DNA"/>
</dbReference>
<feature type="transmembrane region" description="Helical" evidence="1">
    <location>
        <begin position="79"/>
        <end position="97"/>
    </location>
</feature>
<gene>
    <name evidence="2" type="ORF">FHR24_001631</name>
</gene>
<sequence length="121" mass="13189">MGVLVMFNSGTVFNNGALAFSKQLIEMYTKNIGGSAFIFIAIAAFTTMLSATLTALDASARTMDTTINLLCKTSLKKTYTYWLASLTIGTILIISFFTNQMLTLVKIATVIGFLTTLFLLF</sequence>
<feature type="transmembrane region" description="Helical" evidence="1">
    <location>
        <begin position="36"/>
        <end position="58"/>
    </location>
</feature>